<comment type="caution">
    <text evidence="1">The sequence shown here is derived from an EMBL/GenBank/DDBJ whole genome shotgun (WGS) entry which is preliminary data.</text>
</comment>
<gene>
    <name evidence="1" type="ORF">MSG28_006067</name>
</gene>
<dbReference type="EMBL" id="CM046110">
    <property type="protein sequence ID" value="KAI8422156.1"/>
    <property type="molecule type" value="Genomic_DNA"/>
</dbReference>
<keyword evidence="2" id="KW-1185">Reference proteome</keyword>
<proteinExistence type="predicted"/>
<accession>A0ACC0JDG4</accession>
<evidence type="ECO:0000313" key="2">
    <source>
        <dbReference type="Proteomes" id="UP001064048"/>
    </source>
</evidence>
<reference evidence="1 2" key="1">
    <citation type="journal article" date="2022" name="Genome Biol. Evol.">
        <title>The Spruce Budworm Genome: Reconstructing the Evolutionary History of Antifreeze Proteins.</title>
        <authorList>
            <person name="Beliveau C."/>
            <person name="Gagne P."/>
            <person name="Picq S."/>
            <person name="Vernygora O."/>
            <person name="Keeling C.I."/>
            <person name="Pinkney K."/>
            <person name="Doucet D."/>
            <person name="Wen F."/>
            <person name="Johnston J.S."/>
            <person name="Maaroufi H."/>
            <person name="Boyle B."/>
            <person name="Laroche J."/>
            <person name="Dewar K."/>
            <person name="Juretic N."/>
            <person name="Blackburn G."/>
            <person name="Nisole A."/>
            <person name="Brunet B."/>
            <person name="Brandao M."/>
            <person name="Lumley L."/>
            <person name="Duan J."/>
            <person name="Quan G."/>
            <person name="Lucarotti C.J."/>
            <person name="Roe A.D."/>
            <person name="Sperling F.A.H."/>
            <person name="Levesque R.C."/>
            <person name="Cusson M."/>
        </authorList>
    </citation>
    <scope>NUCLEOTIDE SEQUENCE [LARGE SCALE GENOMIC DNA]</scope>
    <source>
        <strain evidence="1">Glfc:IPQL:Cfum</strain>
    </source>
</reference>
<name>A0ACC0JDG4_CHOFU</name>
<evidence type="ECO:0000313" key="1">
    <source>
        <dbReference type="EMBL" id="KAI8422156.1"/>
    </source>
</evidence>
<sequence>MAEDALKTYWDHFFKAETGTYEYGYLVFAGCKVGGGGTTNRPQRAPRPNKDLFGGLTKSTWLDLFLAEFLIRLNDGANPKELINFCPVSGVVTLVGCELLCGIHRVTSAVSAHCATPAPADSEPPTAPVAPETKPEERVTGLFTLSNAQPAGDVLRRYLLAGVAWRCLRLLRALGVEVSSASTEN</sequence>
<protein>
    <submittedName>
        <fullName evidence="1">Uncharacterized protein</fullName>
    </submittedName>
</protein>
<organism evidence="1 2">
    <name type="scientific">Choristoneura fumiferana</name>
    <name type="common">Spruce budworm moth</name>
    <name type="synonym">Archips fumiferana</name>
    <dbReference type="NCBI Taxonomy" id="7141"/>
    <lineage>
        <taxon>Eukaryota</taxon>
        <taxon>Metazoa</taxon>
        <taxon>Ecdysozoa</taxon>
        <taxon>Arthropoda</taxon>
        <taxon>Hexapoda</taxon>
        <taxon>Insecta</taxon>
        <taxon>Pterygota</taxon>
        <taxon>Neoptera</taxon>
        <taxon>Endopterygota</taxon>
        <taxon>Lepidoptera</taxon>
        <taxon>Glossata</taxon>
        <taxon>Ditrysia</taxon>
        <taxon>Tortricoidea</taxon>
        <taxon>Tortricidae</taxon>
        <taxon>Tortricinae</taxon>
        <taxon>Choristoneura</taxon>
    </lineage>
</organism>
<dbReference type="Proteomes" id="UP001064048">
    <property type="component" value="Chromosome 10"/>
</dbReference>